<proteinExistence type="predicted"/>
<feature type="region of interest" description="Disordered" evidence="1">
    <location>
        <begin position="1"/>
        <end position="68"/>
    </location>
</feature>
<evidence type="ECO:0000256" key="1">
    <source>
        <dbReference type="SAM" id="MobiDB-lite"/>
    </source>
</evidence>
<evidence type="ECO:0000313" key="2">
    <source>
        <dbReference type="EMBL" id="EJK48995.1"/>
    </source>
</evidence>
<feature type="non-terminal residue" evidence="2">
    <location>
        <position position="1"/>
    </location>
</feature>
<dbReference type="AlphaFoldDB" id="K0R7P7"/>
<name>K0R7P7_THAOC</name>
<organism evidence="2 3">
    <name type="scientific">Thalassiosira oceanica</name>
    <name type="common">Marine diatom</name>
    <dbReference type="NCBI Taxonomy" id="159749"/>
    <lineage>
        <taxon>Eukaryota</taxon>
        <taxon>Sar</taxon>
        <taxon>Stramenopiles</taxon>
        <taxon>Ochrophyta</taxon>
        <taxon>Bacillariophyta</taxon>
        <taxon>Coscinodiscophyceae</taxon>
        <taxon>Thalassiosirophycidae</taxon>
        <taxon>Thalassiosirales</taxon>
        <taxon>Thalassiosiraceae</taxon>
        <taxon>Thalassiosira</taxon>
    </lineage>
</organism>
<feature type="region of interest" description="Disordered" evidence="1">
    <location>
        <begin position="92"/>
        <end position="184"/>
    </location>
</feature>
<comment type="caution">
    <text evidence="2">The sequence shown here is derived from an EMBL/GenBank/DDBJ whole genome shotgun (WGS) entry which is preliminary data.</text>
</comment>
<sequence>LPLDASSSGADRSKDGKKGWSVAQPLGRKPAPVMSMRTRSVNGLDASPAVAAAANGRDTSSDKSEQVPCLFEPSPVAVASASEWGGAKTIVMPDQVVSSGGGDASSDGLLHSSPEDGMPRPLESSFAFARPLGMPAAPPSLGMLPMAPLPPSVPASSPPYSSSPGDPLGPPPPSAGMASLPPLGLTPAELSAVKEGMDVCDIEGGLGDGLRSSPLPDDYLVLSDGLAPHLSPIEETKTVAV</sequence>
<protein>
    <submittedName>
        <fullName evidence="2">Uncharacterized protein</fullName>
    </submittedName>
</protein>
<feature type="compositionally biased region" description="Polar residues" evidence="1">
    <location>
        <begin position="1"/>
        <end position="10"/>
    </location>
</feature>
<dbReference type="EMBL" id="AGNL01045212">
    <property type="protein sequence ID" value="EJK48995.1"/>
    <property type="molecule type" value="Genomic_DNA"/>
</dbReference>
<dbReference type="Proteomes" id="UP000266841">
    <property type="component" value="Unassembled WGS sequence"/>
</dbReference>
<gene>
    <name evidence="2" type="ORF">THAOC_32168</name>
</gene>
<evidence type="ECO:0000313" key="3">
    <source>
        <dbReference type="Proteomes" id="UP000266841"/>
    </source>
</evidence>
<reference evidence="2 3" key="1">
    <citation type="journal article" date="2012" name="Genome Biol.">
        <title>Genome and low-iron response of an oceanic diatom adapted to chronic iron limitation.</title>
        <authorList>
            <person name="Lommer M."/>
            <person name="Specht M."/>
            <person name="Roy A.S."/>
            <person name="Kraemer L."/>
            <person name="Andreson R."/>
            <person name="Gutowska M.A."/>
            <person name="Wolf J."/>
            <person name="Bergner S.V."/>
            <person name="Schilhabel M.B."/>
            <person name="Klostermeier U.C."/>
            <person name="Beiko R.G."/>
            <person name="Rosenstiel P."/>
            <person name="Hippler M."/>
            <person name="Laroche J."/>
        </authorList>
    </citation>
    <scope>NUCLEOTIDE SEQUENCE [LARGE SCALE GENOMIC DNA]</scope>
    <source>
        <strain evidence="2 3">CCMP1005</strain>
    </source>
</reference>
<accession>K0R7P7</accession>
<keyword evidence="3" id="KW-1185">Reference proteome</keyword>
<feature type="compositionally biased region" description="Pro residues" evidence="1">
    <location>
        <begin position="147"/>
        <end position="157"/>
    </location>
</feature>